<dbReference type="Proteomes" id="UP000219522">
    <property type="component" value="Unassembled WGS sequence"/>
</dbReference>
<keyword evidence="6 9" id="KW-1133">Transmembrane helix</keyword>
<evidence type="ECO:0000256" key="8">
    <source>
        <dbReference type="SAM" id="MobiDB-lite"/>
    </source>
</evidence>
<comment type="subcellular location">
    <subcellularLocation>
        <location evidence="1">Cell membrane</location>
        <topology evidence="1">Multi-pass membrane protein</topology>
    </subcellularLocation>
</comment>
<evidence type="ECO:0000256" key="4">
    <source>
        <dbReference type="ARBA" id="ARBA00022475"/>
    </source>
</evidence>
<dbReference type="EMBL" id="OCSU01000002">
    <property type="protein sequence ID" value="SOE80705.1"/>
    <property type="molecule type" value="Genomic_DNA"/>
</dbReference>
<evidence type="ECO:0000256" key="9">
    <source>
        <dbReference type="SAM" id="Phobius"/>
    </source>
</evidence>
<evidence type="ECO:0000313" key="11">
    <source>
        <dbReference type="Proteomes" id="UP000219522"/>
    </source>
</evidence>
<evidence type="ECO:0000256" key="2">
    <source>
        <dbReference type="ARBA" id="ARBA00010735"/>
    </source>
</evidence>
<evidence type="ECO:0000256" key="6">
    <source>
        <dbReference type="ARBA" id="ARBA00022989"/>
    </source>
</evidence>
<feature type="transmembrane region" description="Helical" evidence="9">
    <location>
        <begin position="20"/>
        <end position="39"/>
    </location>
</feature>
<keyword evidence="11" id="KW-1185">Reference proteome</keyword>
<dbReference type="RefSeq" id="WP_097190152.1">
    <property type="nucleotide sequence ID" value="NZ_OCSU01000002.1"/>
</dbReference>
<reference evidence="10 11" key="1">
    <citation type="submission" date="2017-09" db="EMBL/GenBank/DDBJ databases">
        <authorList>
            <person name="Varghese N."/>
            <person name="Submissions S."/>
        </authorList>
    </citation>
    <scope>NUCLEOTIDE SEQUENCE [LARGE SCALE GENOMIC DNA]</scope>
    <source>
        <strain evidence="10 11">OK806</strain>
    </source>
</reference>
<evidence type="ECO:0000256" key="5">
    <source>
        <dbReference type="ARBA" id="ARBA00022692"/>
    </source>
</evidence>
<evidence type="ECO:0000256" key="7">
    <source>
        <dbReference type="ARBA" id="ARBA00023136"/>
    </source>
</evidence>
<feature type="transmembrane region" description="Helical" evidence="9">
    <location>
        <begin position="48"/>
        <end position="68"/>
    </location>
</feature>
<evidence type="ECO:0000256" key="1">
    <source>
        <dbReference type="ARBA" id="ARBA00004651"/>
    </source>
</evidence>
<keyword evidence="4" id="KW-1003">Cell membrane</keyword>
<dbReference type="GO" id="GO:0005886">
    <property type="term" value="C:plasma membrane"/>
    <property type="evidence" value="ECO:0007669"/>
    <property type="project" value="UniProtKB-SubCell"/>
</dbReference>
<feature type="transmembrane region" description="Helical" evidence="9">
    <location>
        <begin position="137"/>
        <end position="164"/>
    </location>
</feature>
<organism evidence="10 11">
    <name type="scientific">Caballeronia arationis</name>
    <dbReference type="NCBI Taxonomy" id="1777142"/>
    <lineage>
        <taxon>Bacteria</taxon>
        <taxon>Pseudomonadati</taxon>
        <taxon>Pseudomonadota</taxon>
        <taxon>Betaproteobacteria</taxon>
        <taxon>Burkholderiales</taxon>
        <taxon>Burkholderiaceae</taxon>
        <taxon>Caballeronia</taxon>
    </lineage>
</organism>
<feature type="region of interest" description="Disordered" evidence="8">
    <location>
        <begin position="244"/>
        <end position="277"/>
    </location>
</feature>
<dbReference type="GO" id="GO:1903785">
    <property type="term" value="P:L-valine transmembrane transport"/>
    <property type="evidence" value="ECO:0007669"/>
    <property type="project" value="TreeGrafter"/>
</dbReference>
<feature type="transmembrane region" description="Helical" evidence="9">
    <location>
        <begin position="74"/>
        <end position="96"/>
    </location>
</feature>
<dbReference type="PANTHER" id="PTHR34979">
    <property type="entry name" value="INNER MEMBRANE PROTEIN YGAZ"/>
    <property type="match status" value="1"/>
</dbReference>
<keyword evidence="5 9" id="KW-0812">Transmembrane</keyword>
<feature type="transmembrane region" description="Helical" evidence="9">
    <location>
        <begin position="212"/>
        <end position="232"/>
    </location>
</feature>
<comment type="caution">
    <text evidence="10">The sequence shown here is derived from an EMBL/GenBank/DDBJ whole genome shotgun (WGS) entry which is preliminary data.</text>
</comment>
<evidence type="ECO:0000256" key="3">
    <source>
        <dbReference type="ARBA" id="ARBA00022448"/>
    </source>
</evidence>
<dbReference type="PANTHER" id="PTHR34979:SF1">
    <property type="entry name" value="INNER MEMBRANE PROTEIN YGAZ"/>
    <property type="match status" value="1"/>
</dbReference>
<accession>A0A7Z7I8P0</accession>
<sequence>MLDRLSDTNRRAFLDGIRTLSPAVAATFSWGLVTGIAMAKSVLTVPQALGMSIAVYAGSSQLAVLPLFAAKLPIWTILLTAAMVNLRFVIFSAGLAPHFSYLPMWRRLVLGYFNGDIIYLMFAKRNFPTGFQPGKEAFFWGLAVTSWSSWQVSSIAGILLASLFPDDWGLELAGTLALLPLIVSAIATRSTLAAVGIASIVALLAFDLPYRIGLPIAVLAALAAGSIADAVIARVAPDRVRKPRAPAALPATREAPPGESAPTRPDTTRPDTRRSAR</sequence>
<feature type="transmembrane region" description="Helical" evidence="9">
    <location>
        <begin position="176"/>
        <end position="206"/>
    </location>
</feature>
<dbReference type="AlphaFoldDB" id="A0A7Z7I8P0"/>
<dbReference type="Pfam" id="PF03591">
    <property type="entry name" value="AzlC"/>
    <property type="match status" value="1"/>
</dbReference>
<feature type="transmembrane region" description="Helical" evidence="9">
    <location>
        <begin position="108"/>
        <end position="125"/>
    </location>
</feature>
<proteinExistence type="inferred from homology"/>
<feature type="compositionally biased region" description="Basic and acidic residues" evidence="8">
    <location>
        <begin position="266"/>
        <end position="277"/>
    </location>
</feature>
<dbReference type="InterPro" id="IPR011606">
    <property type="entry name" value="Brnchd-chn_aa_trnsp_permease"/>
</dbReference>
<comment type="similarity">
    <text evidence="2">Belongs to the AzlC family.</text>
</comment>
<name>A0A7Z7I8P0_9BURK</name>
<keyword evidence="3" id="KW-0813">Transport</keyword>
<protein>
    <submittedName>
        <fullName evidence="10">Predicted branched-chain amino acid permease (Azaleucine resistance)</fullName>
    </submittedName>
</protein>
<keyword evidence="7 9" id="KW-0472">Membrane</keyword>
<evidence type="ECO:0000313" key="10">
    <source>
        <dbReference type="EMBL" id="SOE80705.1"/>
    </source>
</evidence>
<gene>
    <name evidence="10" type="ORF">SAMN05446927_3948</name>
</gene>